<reference evidence="2 3" key="1">
    <citation type="journal article" date="2018" name="Nat. Ecol. Evol.">
        <title>Pezizomycetes genomes reveal the molecular basis of ectomycorrhizal truffle lifestyle.</title>
        <authorList>
            <person name="Murat C."/>
            <person name="Payen T."/>
            <person name="Noel B."/>
            <person name="Kuo A."/>
            <person name="Morin E."/>
            <person name="Chen J."/>
            <person name="Kohler A."/>
            <person name="Krizsan K."/>
            <person name="Balestrini R."/>
            <person name="Da Silva C."/>
            <person name="Montanini B."/>
            <person name="Hainaut M."/>
            <person name="Levati E."/>
            <person name="Barry K.W."/>
            <person name="Belfiori B."/>
            <person name="Cichocki N."/>
            <person name="Clum A."/>
            <person name="Dockter R.B."/>
            <person name="Fauchery L."/>
            <person name="Guy J."/>
            <person name="Iotti M."/>
            <person name="Le Tacon F."/>
            <person name="Lindquist E.A."/>
            <person name="Lipzen A."/>
            <person name="Malagnac F."/>
            <person name="Mello A."/>
            <person name="Molinier V."/>
            <person name="Miyauchi S."/>
            <person name="Poulain J."/>
            <person name="Riccioni C."/>
            <person name="Rubini A."/>
            <person name="Sitrit Y."/>
            <person name="Splivallo R."/>
            <person name="Traeger S."/>
            <person name="Wang M."/>
            <person name="Zifcakova L."/>
            <person name="Wipf D."/>
            <person name="Zambonelli A."/>
            <person name="Paolocci F."/>
            <person name="Nowrousian M."/>
            <person name="Ottonello S."/>
            <person name="Baldrian P."/>
            <person name="Spatafora J.W."/>
            <person name="Henrissat B."/>
            <person name="Nagy L.G."/>
            <person name="Aury J.M."/>
            <person name="Wincker P."/>
            <person name="Grigoriev I.V."/>
            <person name="Bonfante P."/>
            <person name="Martin F.M."/>
        </authorList>
    </citation>
    <scope>NUCLEOTIDE SEQUENCE [LARGE SCALE GENOMIC DNA]</scope>
    <source>
        <strain evidence="2 3">RN42</strain>
    </source>
</reference>
<organism evidence="2 3">
    <name type="scientific">Ascobolus immersus RN42</name>
    <dbReference type="NCBI Taxonomy" id="1160509"/>
    <lineage>
        <taxon>Eukaryota</taxon>
        <taxon>Fungi</taxon>
        <taxon>Dikarya</taxon>
        <taxon>Ascomycota</taxon>
        <taxon>Pezizomycotina</taxon>
        <taxon>Pezizomycetes</taxon>
        <taxon>Pezizales</taxon>
        <taxon>Ascobolaceae</taxon>
        <taxon>Ascobolus</taxon>
    </lineage>
</organism>
<feature type="compositionally biased region" description="Pro residues" evidence="1">
    <location>
        <begin position="36"/>
        <end position="51"/>
    </location>
</feature>
<evidence type="ECO:0000313" key="2">
    <source>
        <dbReference type="EMBL" id="RPA77503.1"/>
    </source>
</evidence>
<gene>
    <name evidence="2" type="ORF">BJ508DRAFT_330119</name>
</gene>
<feature type="region of interest" description="Disordered" evidence="1">
    <location>
        <begin position="1"/>
        <end position="51"/>
    </location>
</feature>
<evidence type="ECO:0000256" key="1">
    <source>
        <dbReference type="SAM" id="MobiDB-lite"/>
    </source>
</evidence>
<dbReference type="EMBL" id="ML119725">
    <property type="protein sequence ID" value="RPA77503.1"/>
    <property type="molecule type" value="Genomic_DNA"/>
</dbReference>
<dbReference type="AlphaFoldDB" id="A0A3N4HUE6"/>
<protein>
    <submittedName>
        <fullName evidence="2">Uncharacterized protein</fullName>
    </submittedName>
</protein>
<dbReference type="Proteomes" id="UP000275078">
    <property type="component" value="Unassembled WGS sequence"/>
</dbReference>
<name>A0A3N4HUE6_ASCIM</name>
<keyword evidence="3" id="KW-1185">Reference proteome</keyword>
<feature type="compositionally biased region" description="Low complexity" evidence="1">
    <location>
        <begin position="1"/>
        <end position="12"/>
    </location>
</feature>
<accession>A0A3N4HUE6</accession>
<proteinExistence type="predicted"/>
<evidence type="ECO:0000313" key="3">
    <source>
        <dbReference type="Proteomes" id="UP000275078"/>
    </source>
</evidence>
<sequence>MPTQLSSTSKPTSSPPTPPSPPSSPMALTSQQQLPSTPPAPAPASATTPPPVSLPTLEAILATILHLGRADAANFERDMIKVYQQDLAEDFGIHISPDPKHHLYLASERVRLLSLAPLAVFMFADEDCEMVKEMTVQELKEFAGGGKLAIGGAWRVRGVEGFVGWDGGACC</sequence>
<feature type="compositionally biased region" description="Pro residues" evidence="1">
    <location>
        <begin position="13"/>
        <end position="24"/>
    </location>
</feature>